<proteinExistence type="predicted"/>
<comment type="caution">
    <text evidence="1">The sequence shown here is derived from an EMBL/GenBank/DDBJ whole genome shotgun (WGS) entry which is preliminary data.</text>
</comment>
<evidence type="ECO:0000313" key="2">
    <source>
        <dbReference type="Proteomes" id="UP000028012"/>
    </source>
</evidence>
<dbReference type="HOGENOM" id="CLU_2637181_0_0_6"/>
<reference evidence="1 2" key="1">
    <citation type="submission" date="2014-09" db="EMBL/GenBank/DDBJ databases">
        <title>A draft genome sequence for Xanthomonas axonopodis pv. vasculorum NCPPB 900.</title>
        <authorList>
            <person name="Harrison J."/>
            <person name="Studholme D.J."/>
        </authorList>
    </citation>
    <scope>NUCLEOTIDE SEQUENCE [LARGE SCALE GENOMIC DNA]</scope>
    <source>
        <strain evidence="1 2">NCPPB 900</strain>
    </source>
</reference>
<organism evidence="1 2">
    <name type="scientific">Xanthomonas axonopodis pv. vasculorum</name>
    <dbReference type="NCBI Taxonomy" id="325777"/>
    <lineage>
        <taxon>Bacteria</taxon>
        <taxon>Pseudomonadati</taxon>
        <taxon>Pseudomonadota</taxon>
        <taxon>Gammaproteobacteria</taxon>
        <taxon>Lysobacterales</taxon>
        <taxon>Lysobacteraceae</taxon>
        <taxon>Xanthomonas</taxon>
    </lineage>
</organism>
<dbReference type="Proteomes" id="UP000028012">
    <property type="component" value="Unassembled WGS sequence"/>
</dbReference>
<gene>
    <name evidence="1" type="ORF">GW15_0219700</name>
</gene>
<sequence length="91" mass="9695">MSNTSPGDLLTMEGTLHGIAYAVVARQLERQRVVLDTLQVGGQPVPLTGSPTFGSLQAAVDIGSKLAEQYIGQLLRKQTHPRSTPSSHAQD</sequence>
<protein>
    <submittedName>
        <fullName evidence="1">Uncharacterized protein</fullName>
    </submittedName>
</protein>
<name>A0A098PUB4_9XANT</name>
<dbReference type="AlphaFoldDB" id="A0A098PUB4"/>
<dbReference type="EMBL" id="JPHD02000122">
    <property type="protein sequence ID" value="KGE50670.1"/>
    <property type="molecule type" value="Genomic_DNA"/>
</dbReference>
<evidence type="ECO:0000313" key="1">
    <source>
        <dbReference type="EMBL" id="KGE50670.1"/>
    </source>
</evidence>
<accession>A0A098PUB4</accession>
<dbReference type="RefSeq" id="WP_042824259.1">
    <property type="nucleotide sequence ID" value="NZ_CP053649.1"/>
</dbReference>
<dbReference type="GeneID" id="58003055"/>